<evidence type="ECO:0000256" key="5">
    <source>
        <dbReference type="ARBA" id="ARBA00023242"/>
    </source>
</evidence>
<protein>
    <recommendedName>
        <fullName evidence="9">SWI/SNF chromatin-remodeling complex subunit snf5</fullName>
    </recommendedName>
</protein>
<feature type="compositionally biased region" description="Acidic residues" evidence="6">
    <location>
        <begin position="465"/>
        <end position="475"/>
    </location>
</feature>
<feature type="compositionally biased region" description="Low complexity" evidence="6">
    <location>
        <begin position="7"/>
        <end position="30"/>
    </location>
</feature>
<dbReference type="OMA" id="KYAWLPR"/>
<name>A0A084G2I2_PSEDA</name>
<dbReference type="RefSeq" id="XP_016641343.1">
    <property type="nucleotide sequence ID" value="XM_016789516.1"/>
</dbReference>
<feature type="region of interest" description="Disordered" evidence="6">
    <location>
        <begin position="1"/>
        <end position="63"/>
    </location>
</feature>
<evidence type="ECO:0000313" key="7">
    <source>
        <dbReference type="EMBL" id="KEZ41544.1"/>
    </source>
</evidence>
<evidence type="ECO:0000256" key="4">
    <source>
        <dbReference type="ARBA" id="ARBA00023163"/>
    </source>
</evidence>
<evidence type="ECO:0000256" key="1">
    <source>
        <dbReference type="ARBA" id="ARBA00004123"/>
    </source>
</evidence>
<comment type="similarity">
    <text evidence="2">Belongs to the SNF5 family.</text>
</comment>
<evidence type="ECO:0008006" key="9">
    <source>
        <dbReference type="Google" id="ProtNLM"/>
    </source>
</evidence>
<organism evidence="7 8">
    <name type="scientific">Pseudallescheria apiosperma</name>
    <name type="common">Scedosporium apiospermum</name>
    <dbReference type="NCBI Taxonomy" id="563466"/>
    <lineage>
        <taxon>Eukaryota</taxon>
        <taxon>Fungi</taxon>
        <taxon>Dikarya</taxon>
        <taxon>Ascomycota</taxon>
        <taxon>Pezizomycotina</taxon>
        <taxon>Sordariomycetes</taxon>
        <taxon>Hypocreomycetidae</taxon>
        <taxon>Microascales</taxon>
        <taxon>Microascaceae</taxon>
        <taxon>Scedosporium</taxon>
    </lineage>
</organism>
<accession>A0A084G2I2</accession>
<dbReference type="GO" id="GO:0006338">
    <property type="term" value="P:chromatin remodeling"/>
    <property type="evidence" value="ECO:0007669"/>
    <property type="project" value="InterPro"/>
</dbReference>
<dbReference type="GO" id="GO:0000228">
    <property type="term" value="C:nuclear chromosome"/>
    <property type="evidence" value="ECO:0007669"/>
    <property type="project" value="InterPro"/>
</dbReference>
<proteinExistence type="inferred from homology"/>
<evidence type="ECO:0000256" key="3">
    <source>
        <dbReference type="ARBA" id="ARBA00023015"/>
    </source>
</evidence>
<gene>
    <name evidence="7" type="ORF">SAPIO_CDS7707</name>
</gene>
<dbReference type="VEuPathDB" id="FungiDB:SAPIO_CDS7707"/>
<reference evidence="7 8" key="1">
    <citation type="journal article" date="2014" name="Genome Announc.">
        <title>Draft genome sequence of the pathogenic fungus Scedosporium apiospermum.</title>
        <authorList>
            <person name="Vandeputte P."/>
            <person name="Ghamrawi S."/>
            <person name="Rechenmann M."/>
            <person name="Iltis A."/>
            <person name="Giraud S."/>
            <person name="Fleury M."/>
            <person name="Thornton C."/>
            <person name="Delhaes L."/>
            <person name="Meyer W."/>
            <person name="Papon N."/>
            <person name="Bouchara J.P."/>
        </authorList>
    </citation>
    <scope>NUCLEOTIDE SEQUENCE [LARGE SCALE GENOMIC DNA]</scope>
    <source>
        <strain evidence="7 8">IHEM 14462</strain>
    </source>
</reference>
<evidence type="ECO:0000256" key="6">
    <source>
        <dbReference type="SAM" id="MobiDB-lite"/>
    </source>
</evidence>
<keyword evidence="5" id="KW-0539">Nucleus</keyword>
<keyword evidence="3" id="KW-0805">Transcription regulation</keyword>
<dbReference type="PANTHER" id="PTHR10019">
    <property type="entry name" value="SNF5"/>
    <property type="match status" value="1"/>
</dbReference>
<feature type="region of interest" description="Disordered" evidence="6">
    <location>
        <begin position="391"/>
        <end position="418"/>
    </location>
</feature>
<keyword evidence="8" id="KW-1185">Reference proteome</keyword>
<feature type="compositionally biased region" description="Basic and acidic residues" evidence="6">
    <location>
        <begin position="518"/>
        <end position="533"/>
    </location>
</feature>
<dbReference type="AlphaFoldDB" id="A0A084G2I2"/>
<dbReference type="HOGENOM" id="CLU_018784_0_0_1"/>
<sequence>MAAELSTSTVTPTSTPTVTAPGAAPTNATEGTKEPTSATSESENANGDDGSATSKNGAKTIPVRTKESFQKLLLERYMARDAAAAAGLYEETQKKKAETAYKLERTREYARVRNEYRQWFPPGKLYGEGYQGFANGFTENNNHSVILYPVQKPRPGKRTVQPLKWKRKDMAQQAEQHEELVPIRLDVDHDKIKLRDTFTWNLHDRTVPVELFAAQLVEDMDIKPPASQAVFEQIVFQMREQINDFYPFVFSEEDSLDPELPYSAYKNDEMRILIKLNITIGQHTLVDQFEWEINNPLNSPEEFAVCMARDLSLSGEFTTAIAHSIREQVQLFTRSLYSVGHPFDGRPVEDPDLISAFLPSPLPTVFRPQQQAKDYAPSLWEMTEADLERNETIFSREQRRQKRSVNRRGGPQLPDLKERQRTIRTLIVSSVLPGAARDIEESRLYKRVAGAATGRKRGAARDGEISDSEESDDSSPESPAPSALAQGTARTRGMRGAASAAQQRMANLGRSETPEATITHHHETRTARRYGRDTVDDQDERLIVTLRVHKDKLRRLLSEPRGARTPSVSQSPAPSARARPSLGAMEPPATPGAASSSTPAPGTSSATPQPHGTKAPQIGRVAAPPPIPGRGPPTPPPPPQWLINALDNLQKIYTYDSFEALMKYSPVDPHTELPIQQQPGQPLPPDTKYMFLPRVRCKDCPGKLYTPGADMTASNFEIHLKHNKHREKVNKREGKETKP</sequence>
<dbReference type="GeneID" id="27726779"/>
<feature type="compositionally biased region" description="Polar residues" evidence="6">
    <location>
        <begin position="34"/>
        <end position="57"/>
    </location>
</feature>
<feature type="region of interest" description="Disordered" evidence="6">
    <location>
        <begin position="451"/>
        <end position="533"/>
    </location>
</feature>
<comment type="caution">
    <text evidence="7">The sequence shown here is derived from an EMBL/GenBank/DDBJ whole genome shotgun (WGS) entry which is preliminary data.</text>
</comment>
<evidence type="ECO:0000313" key="8">
    <source>
        <dbReference type="Proteomes" id="UP000028545"/>
    </source>
</evidence>
<feature type="region of interest" description="Disordered" evidence="6">
    <location>
        <begin position="555"/>
        <end position="642"/>
    </location>
</feature>
<dbReference type="InterPro" id="IPR006939">
    <property type="entry name" value="SNF5"/>
</dbReference>
<dbReference type="OrthoDB" id="515064at2759"/>
<dbReference type="EMBL" id="JOWA01000110">
    <property type="protein sequence ID" value="KEZ41544.1"/>
    <property type="molecule type" value="Genomic_DNA"/>
</dbReference>
<feature type="compositionally biased region" description="Pro residues" evidence="6">
    <location>
        <begin position="623"/>
        <end position="640"/>
    </location>
</feature>
<dbReference type="Pfam" id="PF04855">
    <property type="entry name" value="SNF5"/>
    <property type="match status" value="1"/>
</dbReference>
<dbReference type="Proteomes" id="UP000028545">
    <property type="component" value="Unassembled WGS sequence"/>
</dbReference>
<comment type="subcellular location">
    <subcellularLocation>
        <location evidence="1">Nucleus</location>
    </subcellularLocation>
</comment>
<evidence type="ECO:0000256" key="2">
    <source>
        <dbReference type="ARBA" id="ARBA00010239"/>
    </source>
</evidence>
<dbReference type="KEGG" id="sapo:SAPIO_CDS7707"/>
<feature type="compositionally biased region" description="Low complexity" evidence="6">
    <location>
        <begin position="591"/>
        <end position="608"/>
    </location>
</feature>
<keyword evidence="4" id="KW-0804">Transcription</keyword>